<evidence type="ECO:0000313" key="13">
    <source>
        <dbReference type="EMBL" id="JAS35904.1"/>
    </source>
</evidence>
<evidence type="ECO:0000256" key="5">
    <source>
        <dbReference type="ARBA" id="ARBA00022989"/>
    </source>
</evidence>
<accession>A0A1B6EDG5</accession>
<keyword evidence="5 12" id="KW-1133">Transmembrane helix</keyword>
<evidence type="ECO:0000256" key="11">
    <source>
        <dbReference type="ARBA" id="ARBA00047978"/>
    </source>
</evidence>
<dbReference type="GO" id="GO:0017147">
    <property type="term" value="F:Wnt-protein binding"/>
    <property type="evidence" value="ECO:0007669"/>
    <property type="project" value="TreeGrafter"/>
</dbReference>
<dbReference type="GO" id="GO:0030258">
    <property type="term" value="P:lipid modification"/>
    <property type="evidence" value="ECO:0007669"/>
    <property type="project" value="TreeGrafter"/>
</dbReference>
<feature type="transmembrane region" description="Helical" evidence="12">
    <location>
        <begin position="85"/>
        <end position="104"/>
    </location>
</feature>
<gene>
    <name evidence="13" type="ORF">g.5005</name>
</gene>
<dbReference type="AlphaFoldDB" id="A0A1B6EDG5"/>
<evidence type="ECO:0000256" key="7">
    <source>
        <dbReference type="ARBA" id="ARBA00023315"/>
    </source>
</evidence>
<feature type="transmembrane region" description="Helical" evidence="12">
    <location>
        <begin position="61"/>
        <end position="79"/>
    </location>
</feature>
<feature type="transmembrane region" description="Helical" evidence="12">
    <location>
        <begin position="205"/>
        <end position="230"/>
    </location>
</feature>
<feature type="transmembrane region" description="Helical" evidence="12">
    <location>
        <begin position="336"/>
        <end position="353"/>
    </location>
</feature>
<name>A0A1B6EDG5_9HEMI</name>
<comment type="subcellular location">
    <subcellularLocation>
        <location evidence="1">Membrane</location>
        <topology evidence="1">Multi-pass membrane protein</topology>
    </subcellularLocation>
</comment>
<feature type="transmembrane region" description="Helical" evidence="12">
    <location>
        <begin position="428"/>
        <end position="448"/>
    </location>
</feature>
<evidence type="ECO:0000256" key="4">
    <source>
        <dbReference type="ARBA" id="ARBA00022692"/>
    </source>
</evidence>
<dbReference type="GO" id="GO:0016055">
    <property type="term" value="P:Wnt signaling pathway"/>
    <property type="evidence" value="ECO:0007669"/>
    <property type="project" value="UniProtKB-KW"/>
</dbReference>
<dbReference type="PANTHER" id="PTHR13906:SF12">
    <property type="entry name" value="PROTEIN-SERINE O-PALMITOLEOYLTRANSFERASE PORCUPINE"/>
    <property type="match status" value="1"/>
</dbReference>
<evidence type="ECO:0000256" key="9">
    <source>
        <dbReference type="ARBA" id="ARBA00038867"/>
    </source>
</evidence>
<dbReference type="InterPro" id="IPR049941">
    <property type="entry name" value="LPLAT_7/PORCN-like"/>
</dbReference>
<proteinExistence type="inferred from homology"/>
<evidence type="ECO:0000256" key="10">
    <source>
        <dbReference type="ARBA" id="ARBA00040371"/>
    </source>
</evidence>
<comment type="catalytic activity">
    <reaction evidence="11">
        <text>[Wnt protein]-L-serine + (9Z)-hexadecenoyl-CoA = [Wnt protein]-O-(9Z)-hexadecenoyl-L-serine + CoA</text>
        <dbReference type="Rhea" id="RHEA:45336"/>
        <dbReference type="Rhea" id="RHEA-COMP:11170"/>
        <dbReference type="Rhea" id="RHEA-COMP:11171"/>
        <dbReference type="ChEBI" id="CHEBI:29999"/>
        <dbReference type="ChEBI" id="CHEBI:57287"/>
        <dbReference type="ChEBI" id="CHEBI:61540"/>
        <dbReference type="ChEBI" id="CHEBI:85189"/>
        <dbReference type="EC" id="2.3.1.250"/>
    </reaction>
</comment>
<organism evidence="13">
    <name type="scientific">Clastoptera arizonana</name>
    <name type="common">Arizona spittle bug</name>
    <dbReference type="NCBI Taxonomy" id="38151"/>
    <lineage>
        <taxon>Eukaryota</taxon>
        <taxon>Metazoa</taxon>
        <taxon>Ecdysozoa</taxon>
        <taxon>Arthropoda</taxon>
        <taxon>Hexapoda</taxon>
        <taxon>Insecta</taxon>
        <taxon>Pterygota</taxon>
        <taxon>Neoptera</taxon>
        <taxon>Paraneoptera</taxon>
        <taxon>Hemiptera</taxon>
        <taxon>Auchenorrhyncha</taxon>
        <taxon>Cercopoidea</taxon>
        <taxon>Clastopteridae</taxon>
        <taxon>Clastoptera</taxon>
    </lineage>
</organism>
<dbReference type="PANTHER" id="PTHR13906">
    <property type="entry name" value="PORCUPINE"/>
    <property type="match status" value="1"/>
</dbReference>
<dbReference type="GO" id="GO:0005783">
    <property type="term" value="C:endoplasmic reticulum"/>
    <property type="evidence" value="ECO:0007669"/>
    <property type="project" value="TreeGrafter"/>
</dbReference>
<sequence>MSEEYDYGEYYYTSEELPSHYYMFYYCIIPSFQQANGFVLPVIIACFLFRSITQTYYYAENIKHFISAATGLVVLFYVFESLSFHIFKLIIGLSILFYLFNILYRKTRGPIISIICFIILVLTELSSDNEQWPRIRGVEMLIVMKIISLAFDLDSGIVKEFPNMTSYFGYILCPGNVVFGPWVSFNVYRKIFVNPLWNSKWLQEIVISIIKTLIVFTISACCIDSIFFSMNNSQTKWVSMYQNALQYRTSHYFISFLSEATSLLAGFGSQSDGSWKISVAQLQYIELPRSLVQVVVSWNLSMHQWLKQYIFNSSRSLGGFLSVTLTYIVSSFLHGLNYRLAGVLMSLGFYTYIEYTLRAKLSSKFNACIAARPCPLHCNHRFTKTSLAVKIFNAVCSILTIFHLAYLGCLMNTNEIEATTFSLAFKKWVDLSFISHWIAFLTYVLYIISKLTM</sequence>
<evidence type="ECO:0000256" key="6">
    <source>
        <dbReference type="ARBA" id="ARBA00023136"/>
    </source>
</evidence>
<dbReference type="GO" id="GO:1990698">
    <property type="term" value="F:palmitoleoyltransferase activity"/>
    <property type="evidence" value="ECO:0007669"/>
    <property type="project" value="UniProtKB-EC"/>
</dbReference>
<dbReference type="GO" id="GO:0016020">
    <property type="term" value="C:membrane"/>
    <property type="evidence" value="ECO:0007669"/>
    <property type="project" value="UniProtKB-SubCell"/>
</dbReference>
<feature type="transmembrane region" description="Helical" evidence="12">
    <location>
        <begin position="309"/>
        <end position="330"/>
    </location>
</feature>
<feature type="transmembrane region" description="Helical" evidence="12">
    <location>
        <begin position="165"/>
        <end position="185"/>
    </location>
</feature>
<keyword evidence="4 12" id="KW-0812">Transmembrane</keyword>
<dbReference type="InterPro" id="IPR004299">
    <property type="entry name" value="MBOAT_fam"/>
</dbReference>
<comment type="similarity">
    <text evidence="8">Belongs to the membrane-bound acyltransferase family. Porcupine subfamily.</text>
</comment>
<evidence type="ECO:0000256" key="2">
    <source>
        <dbReference type="ARBA" id="ARBA00022679"/>
    </source>
</evidence>
<dbReference type="Pfam" id="PF03062">
    <property type="entry name" value="MBOAT"/>
    <property type="match status" value="1"/>
</dbReference>
<evidence type="ECO:0000256" key="3">
    <source>
        <dbReference type="ARBA" id="ARBA00022687"/>
    </source>
</evidence>
<keyword evidence="7" id="KW-0012">Acyltransferase</keyword>
<evidence type="ECO:0000256" key="1">
    <source>
        <dbReference type="ARBA" id="ARBA00004141"/>
    </source>
</evidence>
<protein>
    <recommendedName>
        <fullName evidence="10">Protein-serine O-palmitoleoyltransferase porcupine</fullName>
        <ecNumber evidence="9">2.3.1.250</ecNumber>
    </recommendedName>
</protein>
<keyword evidence="6 12" id="KW-0472">Membrane</keyword>
<keyword evidence="3" id="KW-0879">Wnt signaling pathway</keyword>
<dbReference type="EC" id="2.3.1.250" evidence="9"/>
<evidence type="ECO:0000256" key="12">
    <source>
        <dbReference type="SAM" id="Phobius"/>
    </source>
</evidence>
<dbReference type="GO" id="GO:0061355">
    <property type="term" value="P:Wnt protein secretion"/>
    <property type="evidence" value="ECO:0007669"/>
    <property type="project" value="TreeGrafter"/>
</dbReference>
<keyword evidence="2" id="KW-0808">Transferase</keyword>
<evidence type="ECO:0000256" key="8">
    <source>
        <dbReference type="ARBA" id="ARBA00038269"/>
    </source>
</evidence>
<reference evidence="13" key="1">
    <citation type="submission" date="2015-12" db="EMBL/GenBank/DDBJ databases">
        <title>De novo transcriptome assembly of four potential Pierce s Disease insect vectors from Arizona vineyards.</title>
        <authorList>
            <person name="Tassone E.E."/>
        </authorList>
    </citation>
    <scope>NUCLEOTIDE SEQUENCE</scope>
</reference>
<dbReference type="EMBL" id="GEDC01001394">
    <property type="protein sequence ID" value="JAS35904.1"/>
    <property type="molecule type" value="Transcribed_RNA"/>
</dbReference>
<feature type="transmembrane region" description="Helical" evidence="12">
    <location>
        <begin position="23"/>
        <end position="49"/>
    </location>
</feature>
<feature type="transmembrane region" description="Helical" evidence="12">
    <location>
        <begin position="387"/>
        <end position="408"/>
    </location>
</feature>